<protein>
    <submittedName>
        <fullName evidence="2">Uncharacterized protein</fullName>
    </submittedName>
</protein>
<reference evidence="2" key="1">
    <citation type="submission" date="2022-08" db="UniProtKB">
        <authorList>
            <consortium name="EnsemblMetazoa"/>
        </authorList>
    </citation>
    <scope>IDENTIFICATION</scope>
    <source>
        <strain evidence="2">05x7-T-G4-1.051#20</strain>
    </source>
</reference>
<feature type="region of interest" description="Disordered" evidence="1">
    <location>
        <begin position="314"/>
        <end position="362"/>
    </location>
</feature>
<dbReference type="EnsemblMetazoa" id="G10842.10">
    <property type="protein sequence ID" value="G10842.10:cds"/>
    <property type="gene ID" value="G10842"/>
</dbReference>
<organism evidence="2 3">
    <name type="scientific">Magallana gigas</name>
    <name type="common">Pacific oyster</name>
    <name type="synonym">Crassostrea gigas</name>
    <dbReference type="NCBI Taxonomy" id="29159"/>
    <lineage>
        <taxon>Eukaryota</taxon>
        <taxon>Metazoa</taxon>
        <taxon>Spiralia</taxon>
        <taxon>Lophotrochozoa</taxon>
        <taxon>Mollusca</taxon>
        <taxon>Bivalvia</taxon>
        <taxon>Autobranchia</taxon>
        <taxon>Pteriomorphia</taxon>
        <taxon>Ostreida</taxon>
        <taxon>Ostreoidea</taxon>
        <taxon>Ostreidae</taxon>
        <taxon>Magallana</taxon>
    </lineage>
</organism>
<evidence type="ECO:0000256" key="1">
    <source>
        <dbReference type="SAM" id="MobiDB-lite"/>
    </source>
</evidence>
<sequence>MSLYQSKLRNTGPKGAPIIDSLSVDRTMKTRMQNHGQSNLLREKTLTFEKELDQSRRTSLREEHELRKTILELRKPQNDSKEWLLKNHDSFPLGERDLRFESERPYRLVSSNPRPFIWGTVVIRRREANVFYFDRMKEKKQRIVVDHMNKKDMKTPRKPQITLERSESLRKYAYKRPDANTEEFVRYITQFQGERQPTNLRLQRKAPLPEIGTSGLRDSGFLDKNSDTSDYDDTTLDNEVASVYSNRSKNSRKDLHVHEVLTLTREQTRDNLLSKSLSNGLADHLNGNVLFLRQTTDIRRKGGGPNVNLLPKVTRTSKQLPPIEQLHVPDRPTAPSPSRTPPFSNSDGSFIEEEPVDYIDSS</sequence>
<dbReference type="Proteomes" id="UP000005408">
    <property type="component" value="Unassembled WGS sequence"/>
</dbReference>
<evidence type="ECO:0000313" key="3">
    <source>
        <dbReference type="Proteomes" id="UP000005408"/>
    </source>
</evidence>
<accession>A0A8W8HT17</accession>
<feature type="region of interest" description="Disordered" evidence="1">
    <location>
        <begin position="213"/>
        <end position="234"/>
    </location>
</feature>
<keyword evidence="3" id="KW-1185">Reference proteome</keyword>
<feature type="compositionally biased region" description="Acidic residues" evidence="1">
    <location>
        <begin position="350"/>
        <end position="362"/>
    </location>
</feature>
<proteinExistence type="predicted"/>
<evidence type="ECO:0000313" key="2">
    <source>
        <dbReference type="EnsemblMetazoa" id="G10842.10:cds"/>
    </source>
</evidence>
<dbReference type="AlphaFoldDB" id="A0A8W8HT17"/>
<name>A0A8W8HT17_MAGGI</name>